<evidence type="ECO:0000313" key="2">
    <source>
        <dbReference type="EMBL" id="MFC0268592.1"/>
    </source>
</evidence>
<keyword evidence="1" id="KW-0812">Transmembrane</keyword>
<keyword evidence="1" id="KW-1133">Transmembrane helix</keyword>
<reference evidence="2 3" key="1">
    <citation type="submission" date="2024-09" db="EMBL/GenBank/DDBJ databases">
        <authorList>
            <person name="Sun Q."/>
            <person name="Mori K."/>
        </authorList>
    </citation>
    <scope>NUCLEOTIDE SEQUENCE [LARGE SCALE GENOMIC DNA]</scope>
    <source>
        <strain evidence="2 3">CCM 7415</strain>
    </source>
</reference>
<organism evidence="2 3">
    <name type="scientific">Kushneria aurantia</name>
    <dbReference type="NCBI Taxonomy" id="504092"/>
    <lineage>
        <taxon>Bacteria</taxon>
        <taxon>Pseudomonadati</taxon>
        <taxon>Pseudomonadota</taxon>
        <taxon>Gammaproteobacteria</taxon>
        <taxon>Oceanospirillales</taxon>
        <taxon>Halomonadaceae</taxon>
        <taxon>Kushneria</taxon>
    </lineage>
</organism>
<evidence type="ECO:0000313" key="3">
    <source>
        <dbReference type="Proteomes" id="UP001589814"/>
    </source>
</evidence>
<sequence length="70" mass="7448">MIDIFLGAVTLLMLGGLAMTGVPPRYQTFEVWLLLSLAGIPLFLVIIMIPELAIGGLIMLAFFAGGGGRR</sequence>
<feature type="transmembrane region" description="Helical" evidence="1">
    <location>
        <begin position="42"/>
        <end position="64"/>
    </location>
</feature>
<protein>
    <submittedName>
        <fullName evidence="2">Uncharacterized protein</fullName>
    </submittedName>
</protein>
<keyword evidence="1" id="KW-0472">Membrane</keyword>
<accession>A0ABV6G4K0</accession>
<gene>
    <name evidence="2" type="ORF">ACFFHW_11475</name>
</gene>
<dbReference type="EMBL" id="JBHLVX010000043">
    <property type="protein sequence ID" value="MFC0268592.1"/>
    <property type="molecule type" value="Genomic_DNA"/>
</dbReference>
<name>A0ABV6G4K0_9GAMM</name>
<evidence type="ECO:0000256" key="1">
    <source>
        <dbReference type="SAM" id="Phobius"/>
    </source>
</evidence>
<keyword evidence="3" id="KW-1185">Reference proteome</keyword>
<dbReference type="Proteomes" id="UP001589814">
    <property type="component" value="Unassembled WGS sequence"/>
</dbReference>
<proteinExistence type="predicted"/>
<comment type="caution">
    <text evidence="2">The sequence shown here is derived from an EMBL/GenBank/DDBJ whole genome shotgun (WGS) entry which is preliminary data.</text>
</comment>
<dbReference type="RefSeq" id="WP_019950196.1">
    <property type="nucleotide sequence ID" value="NZ_JBHLVX010000043.1"/>
</dbReference>